<dbReference type="Pfam" id="PF00248">
    <property type="entry name" value="Aldo_ket_red"/>
    <property type="match status" value="1"/>
</dbReference>
<proteinExistence type="predicted"/>
<dbReference type="Proteomes" id="UP000232133">
    <property type="component" value="Chromosome"/>
</dbReference>
<feature type="domain" description="4Fe-4S ferredoxin-type" evidence="1">
    <location>
        <begin position="294"/>
        <end position="326"/>
    </location>
</feature>
<dbReference type="PROSITE" id="PS00198">
    <property type="entry name" value="4FE4S_FER_1"/>
    <property type="match status" value="1"/>
</dbReference>
<dbReference type="Pfam" id="PF13534">
    <property type="entry name" value="Fer4_17"/>
    <property type="match status" value="1"/>
</dbReference>
<dbReference type="InterPro" id="IPR020471">
    <property type="entry name" value="AKR"/>
</dbReference>
<dbReference type="RefSeq" id="WP_022531545.1">
    <property type="nucleotide sequence ID" value="NZ_CAYASX010000045.1"/>
</dbReference>
<dbReference type="PANTHER" id="PTHR43312:SF1">
    <property type="entry name" value="NADP-DEPENDENT OXIDOREDUCTASE DOMAIN-CONTAINING PROTEIN"/>
    <property type="match status" value="1"/>
</dbReference>
<protein>
    <submittedName>
        <fullName evidence="2">Aldo/keto reductase</fullName>
    </submittedName>
</protein>
<dbReference type="Gene3D" id="3.20.20.100">
    <property type="entry name" value="NADP-dependent oxidoreductase domain"/>
    <property type="match status" value="1"/>
</dbReference>
<accession>A0A2H4U706</accession>
<evidence type="ECO:0000313" key="3">
    <source>
        <dbReference type="Proteomes" id="UP000232133"/>
    </source>
</evidence>
<dbReference type="GeneID" id="35118808"/>
<dbReference type="GO" id="GO:0016491">
    <property type="term" value="F:oxidoreductase activity"/>
    <property type="evidence" value="ECO:0007669"/>
    <property type="project" value="InterPro"/>
</dbReference>
<dbReference type="PANTHER" id="PTHR43312">
    <property type="entry name" value="D-THREO-ALDOSE 1-DEHYDROGENASE"/>
    <property type="match status" value="1"/>
</dbReference>
<evidence type="ECO:0000259" key="1">
    <source>
        <dbReference type="PROSITE" id="PS51379"/>
    </source>
</evidence>
<dbReference type="InterPro" id="IPR023210">
    <property type="entry name" value="NADP_OxRdtase_dom"/>
</dbReference>
<reference evidence="2 3" key="1">
    <citation type="submission" date="2016-10" db="EMBL/GenBank/DDBJ databases">
        <authorList>
            <person name="Varghese N."/>
        </authorList>
    </citation>
    <scope>NUCLEOTIDE SEQUENCE [LARGE SCALE GENOMIC DNA]</scope>
    <source>
        <strain evidence="2 3">KB11</strain>
    </source>
</reference>
<dbReference type="SUPFAM" id="SSF46548">
    <property type="entry name" value="alpha-helical ferredoxin"/>
    <property type="match status" value="1"/>
</dbReference>
<sequence length="342" mass="39035">MKMMRLGKTNYKVNKNGFGALPIQRRNKKDSIEIIQKAYNNGINFYDTARFYTDSEEKLGASLNEVRENVIIATKTGAENAEDFWKDLETSLKNLQTDYVEIYQFHNLPFCPKPNDGSGLYEAMLEAKDEGKIKHIGITSHKFTIAKQALSSGLYETLQFPFSYLTDAQELNLVEKCKKLDVGFLAMKAMGGGLITNSKAAYAFMANYDNVLPIWGIQRESELDEFISYQENPPVLDDKLKTAIKKDKQELGDDFCRGCGYCMPCPNDIEINTCARMSLWIRRMPTQPSLSEDFQSKMKQAKKCDECRECIKKCPYSLNIPQLLKENIQDYENILNGKTIVD</sequence>
<name>A0A2H4U706_METSM</name>
<dbReference type="InterPro" id="IPR017900">
    <property type="entry name" value="4Fe4S_Fe_S_CS"/>
</dbReference>
<gene>
    <name evidence="2" type="ORF">BK798_05480</name>
</gene>
<dbReference type="EMBL" id="CP017803">
    <property type="protein sequence ID" value="ATZ59908.1"/>
    <property type="molecule type" value="Genomic_DNA"/>
</dbReference>
<dbReference type="InterPro" id="IPR053135">
    <property type="entry name" value="AKR2_Oxidoreductase"/>
</dbReference>
<dbReference type="InterPro" id="IPR036812">
    <property type="entry name" value="NAD(P)_OxRdtase_dom_sf"/>
</dbReference>
<dbReference type="PRINTS" id="PR00069">
    <property type="entry name" value="ALDKETRDTASE"/>
</dbReference>
<dbReference type="CDD" id="cd19100">
    <property type="entry name" value="AKR_unchar"/>
    <property type="match status" value="1"/>
</dbReference>
<dbReference type="PROSITE" id="PS51379">
    <property type="entry name" value="4FE4S_FER_2"/>
    <property type="match status" value="1"/>
</dbReference>
<evidence type="ECO:0000313" key="2">
    <source>
        <dbReference type="EMBL" id="ATZ59908.1"/>
    </source>
</evidence>
<dbReference type="SUPFAM" id="SSF51430">
    <property type="entry name" value="NAD(P)-linked oxidoreductase"/>
    <property type="match status" value="1"/>
</dbReference>
<dbReference type="AlphaFoldDB" id="A0A2H4U706"/>
<dbReference type="InterPro" id="IPR017896">
    <property type="entry name" value="4Fe4S_Fe-S-bd"/>
</dbReference>
<organism evidence="2 3">
    <name type="scientific">Methanobrevibacter smithii</name>
    <dbReference type="NCBI Taxonomy" id="2173"/>
    <lineage>
        <taxon>Archaea</taxon>
        <taxon>Methanobacteriati</taxon>
        <taxon>Methanobacteriota</taxon>
        <taxon>Methanomada group</taxon>
        <taxon>Methanobacteria</taxon>
        <taxon>Methanobacteriales</taxon>
        <taxon>Methanobacteriaceae</taxon>
        <taxon>Methanobrevibacter</taxon>
    </lineage>
</organism>